<dbReference type="InterPro" id="IPR042418">
    <property type="entry name" value="TXNDC15"/>
</dbReference>
<keyword evidence="5" id="KW-0456">Lyase</keyword>
<dbReference type="HAMAP" id="MF_00434">
    <property type="entry name" value="Pterin_4_alpha"/>
    <property type="match status" value="1"/>
</dbReference>
<dbReference type="PANTHER" id="PTHR14684:SF2">
    <property type="entry name" value="THIOREDOXIN DOMAIN-CONTAINING PROTEIN 15"/>
    <property type="match status" value="1"/>
</dbReference>
<evidence type="ECO:0000256" key="3">
    <source>
        <dbReference type="ARBA" id="ARBA00013252"/>
    </source>
</evidence>
<comment type="similarity">
    <text evidence="2">Belongs to the pterin-4-alpha-carbinolamine dehydratase family.</text>
</comment>
<dbReference type="InterPro" id="IPR013766">
    <property type="entry name" value="Thioredoxin_domain"/>
</dbReference>
<dbReference type="SUPFAM" id="SSF52833">
    <property type="entry name" value="Thioredoxin-like"/>
    <property type="match status" value="1"/>
</dbReference>
<dbReference type="Gene3D" id="3.40.30.10">
    <property type="entry name" value="Glutaredoxin"/>
    <property type="match status" value="1"/>
</dbReference>
<evidence type="ECO:0000256" key="2">
    <source>
        <dbReference type="ARBA" id="ARBA00006472"/>
    </source>
</evidence>
<dbReference type="FunFam" id="3.30.1360.20:FF:000001">
    <property type="entry name" value="Pterin-4-alpha-carbinolamine dehydratase 2"/>
    <property type="match status" value="1"/>
</dbReference>
<dbReference type="InterPro" id="IPR001533">
    <property type="entry name" value="Pterin_deHydtase"/>
</dbReference>
<dbReference type="NCBIfam" id="NF002018">
    <property type="entry name" value="PRK00823.1-3"/>
    <property type="match status" value="1"/>
</dbReference>
<dbReference type="EC" id="4.2.1.96" evidence="3"/>
<name>A0A3S2P4L0_ORYJA</name>
<evidence type="ECO:0000256" key="5">
    <source>
        <dbReference type="ARBA" id="ARBA00023239"/>
    </source>
</evidence>
<gene>
    <name evidence="8" type="ORF">OJAV_G00144590</name>
</gene>
<dbReference type="CDD" id="cd00914">
    <property type="entry name" value="PCD_DCoH_subfamily_b"/>
    <property type="match status" value="1"/>
</dbReference>
<dbReference type="CDD" id="cd02999">
    <property type="entry name" value="PDI_a_ERp44_like"/>
    <property type="match status" value="1"/>
</dbReference>
<dbReference type="InterPro" id="IPR036428">
    <property type="entry name" value="PCD_sf"/>
</dbReference>
<dbReference type="GO" id="GO:0005929">
    <property type="term" value="C:cilium"/>
    <property type="evidence" value="ECO:0007669"/>
    <property type="project" value="TreeGrafter"/>
</dbReference>
<feature type="compositionally biased region" description="Polar residues" evidence="6">
    <location>
        <begin position="355"/>
        <end position="366"/>
    </location>
</feature>
<dbReference type="GO" id="GO:0008124">
    <property type="term" value="F:4-alpha-hydroxytetrahydrobiopterin dehydratase activity"/>
    <property type="evidence" value="ECO:0007669"/>
    <property type="project" value="UniProtKB-EC"/>
</dbReference>
<dbReference type="InterPro" id="IPR036249">
    <property type="entry name" value="Thioredoxin-like_sf"/>
</dbReference>
<dbReference type="GO" id="GO:0006729">
    <property type="term" value="P:tetrahydrobiopterin biosynthetic process"/>
    <property type="evidence" value="ECO:0007669"/>
    <property type="project" value="UniProtKB-KW"/>
</dbReference>
<keyword evidence="9" id="KW-1185">Reference proteome</keyword>
<dbReference type="Gene3D" id="3.30.1360.20">
    <property type="entry name" value="Transcriptional coactivator/pterin dehydratase"/>
    <property type="match status" value="1"/>
</dbReference>
<accession>A0A3S2P4L0</accession>
<keyword evidence="4" id="KW-0783">Tetrahydrobiopterin biosynthesis</keyword>
<dbReference type="AlphaFoldDB" id="A0A3S2P4L0"/>
<sequence>MRLFVPVNRSGCTDVSYFYIFKVLNMVGTSSKFHLTFVLIFVVLNFVVLEFSSVKAEDNEDSPEIILRDGISNSENSPKFVESDDQNSVLKRQFKTAEIADAVLGTDTPIDPSDIESLYPKNVKDFQTGFSPPCDEKGDHCGSSDLMSGSPSLEEEEEPQQVTLEMVHSNITPTEEHNVTEAAKTYKVNCDKRNMTGLQTFTVQVLNASQDLMEFLNANSTECSVVLFYTAWCQFSASLAPHFNALPRVFPGIHFLALDASQHSSLSTRFGTVAVPNILLFQGAKPMARFNHTDRTLETLTSFITNQTGFEASPDRNVTEEDLEGPLHSVPPPDGQLSALQPPLWTKRPEGASVPQDNASKMSSDSHWLPPADRDQLMMELRATGWMEVEDRDAIFKEFHFKTFNQAFGFMSRVALQAEKMNHHPEWFNVYNKVQITLTTHDCGGLSKRDIKLAKFIDKKSVIDGLQFASSKFSYAAAQCPAPPLKTLSVPVEQLKTRTVPTTCFTCVV</sequence>
<dbReference type="PROSITE" id="PS51352">
    <property type="entry name" value="THIOREDOXIN_2"/>
    <property type="match status" value="1"/>
</dbReference>
<reference evidence="8 9" key="2">
    <citation type="submission" date="2019-01" db="EMBL/GenBank/DDBJ databases">
        <title>A chromosome length genome reference of the Java medaka (oryzias javanicus).</title>
        <authorList>
            <person name="Herpin A."/>
            <person name="Takehana Y."/>
            <person name="Naruse K."/>
            <person name="Ansai S."/>
            <person name="Kawaguchi M."/>
        </authorList>
    </citation>
    <scope>NUCLEOTIDE SEQUENCE [LARGE SCALE GENOMIC DNA]</scope>
    <source>
        <strain evidence="8">RS831</strain>
        <tissue evidence="8">Whole body</tissue>
    </source>
</reference>
<protein>
    <recommendedName>
        <fullName evidence="3">4a-hydroxytetrahydrobiopterin dehydratase</fullName>
        <ecNumber evidence="3">4.2.1.96</ecNumber>
    </recommendedName>
</protein>
<dbReference type="Proteomes" id="UP000283210">
    <property type="component" value="Chromosome 14"/>
</dbReference>
<dbReference type="EMBL" id="CM012450">
    <property type="protein sequence ID" value="RVE64235.1"/>
    <property type="molecule type" value="Genomic_DNA"/>
</dbReference>
<reference evidence="8 9" key="1">
    <citation type="submission" date="2018-11" db="EMBL/GenBank/DDBJ databases">
        <authorList>
            <person name="Lopez-Roques C."/>
            <person name="Donnadieu C."/>
            <person name="Bouchez O."/>
            <person name="Klopp C."/>
            <person name="Cabau C."/>
            <person name="Zahm M."/>
        </authorList>
    </citation>
    <scope>NUCLEOTIDE SEQUENCE [LARGE SCALE GENOMIC DNA]</scope>
    <source>
        <strain evidence="8">RS831</strain>
        <tissue evidence="8">Whole body</tissue>
    </source>
</reference>
<evidence type="ECO:0000259" key="7">
    <source>
        <dbReference type="PROSITE" id="PS51352"/>
    </source>
</evidence>
<organism evidence="8 9">
    <name type="scientific">Oryzias javanicus</name>
    <name type="common">Javanese ricefish</name>
    <name type="synonym">Aplocheilus javanicus</name>
    <dbReference type="NCBI Taxonomy" id="123683"/>
    <lineage>
        <taxon>Eukaryota</taxon>
        <taxon>Metazoa</taxon>
        <taxon>Chordata</taxon>
        <taxon>Craniata</taxon>
        <taxon>Vertebrata</taxon>
        <taxon>Euteleostomi</taxon>
        <taxon>Actinopterygii</taxon>
        <taxon>Neopterygii</taxon>
        <taxon>Teleostei</taxon>
        <taxon>Neoteleostei</taxon>
        <taxon>Acanthomorphata</taxon>
        <taxon>Ovalentaria</taxon>
        <taxon>Atherinomorphae</taxon>
        <taxon>Beloniformes</taxon>
        <taxon>Adrianichthyidae</taxon>
        <taxon>Oryziinae</taxon>
        <taxon>Oryzias</taxon>
    </lineage>
</organism>
<dbReference type="PANTHER" id="PTHR14684">
    <property type="entry name" value="THIOREDOXIN DOMAIN-CONTAINING PROTEIN 15"/>
    <property type="match status" value="1"/>
</dbReference>
<proteinExistence type="inferred from homology"/>
<evidence type="ECO:0000256" key="6">
    <source>
        <dbReference type="SAM" id="MobiDB-lite"/>
    </source>
</evidence>
<evidence type="ECO:0000313" key="9">
    <source>
        <dbReference type="Proteomes" id="UP000283210"/>
    </source>
</evidence>
<comment type="catalytic activity">
    <reaction evidence="1">
        <text>(4aS,6R)-4a-hydroxy-L-erythro-5,6,7,8-tetrahydrobiopterin = (6R)-L-erythro-6,7-dihydrobiopterin + H2O</text>
        <dbReference type="Rhea" id="RHEA:11920"/>
        <dbReference type="ChEBI" id="CHEBI:15377"/>
        <dbReference type="ChEBI" id="CHEBI:15642"/>
        <dbReference type="ChEBI" id="CHEBI:43120"/>
        <dbReference type="EC" id="4.2.1.96"/>
    </reaction>
</comment>
<evidence type="ECO:0000313" key="8">
    <source>
        <dbReference type="EMBL" id="RVE64235.1"/>
    </source>
</evidence>
<evidence type="ECO:0000256" key="1">
    <source>
        <dbReference type="ARBA" id="ARBA00001554"/>
    </source>
</evidence>
<dbReference type="Pfam" id="PF00085">
    <property type="entry name" value="Thioredoxin"/>
    <property type="match status" value="1"/>
</dbReference>
<dbReference type="SUPFAM" id="SSF55248">
    <property type="entry name" value="PCD-like"/>
    <property type="match status" value="1"/>
</dbReference>
<dbReference type="OrthoDB" id="1899781at2759"/>
<feature type="region of interest" description="Disordered" evidence="6">
    <location>
        <begin position="310"/>
        <end position="369"/>
    </location>
</feature>
<dbReference type="GO" id="GO:0060271">
    <property type="term" value="P:cilium assembly"/>
    <property type="evidence" value="ECO:0007669"/>
    <property type="project" value="TreeGrafter"/>
</dbReference>
<evidence type="ECO:0000256" key="4">
    <source>
        <dbReference type="ARBA" id="ARBA00023007"/>
    </source>
</evidence>
<feature type="domain" description="Thioredoxin" evidence="7">
    <location>
        <begin position="192"/>
        <end position="309"/>
    </location>
</feature>
<dbReference type="Pfam" id="PF01329">
    <property type="entry name" value="Pterin_4a"/>
    <property type="match status" value="1"/>
</dbReference>